<proteinExistence type="predicted"/>
<organism evidence="1">
    <name type="scientific">marine metagenome</name>
    <dbReference type="NCBI Taxonomy" id="408172"/>
    <lineage>
        <taxon>unclassified sequences</taxon>
        <taxon>metagenomes</taxon>
        <taxon>ecological metagenomes</taxon>
    </lineage>
</organism>
<dbReference type="AlphaFoldDB" id="A0A382LSN1"/>
<dbReference type="EMBL" id="UINC01088251">
    <property type="protein sequence ID" value="SVC38307.1"/>
    <property type="molecule type" value="Genomic_DNA"/>
</dbReference>
<gene>
    <name evidence="1" type="ORF">METZ01_LOCUS291161</name>
</gene>
<reference evidence="1" key="1">
    <citation type="submission" date="2018-05" db="EMBL/GenBank/DDBJ databases">
        <authorList>
            <person name="Lanie J.A."/>
            <person name="Ng W.-L."/>
            <person name="Kazmierczak K.M."/>
            <person name="Andrzejewski T.M."/>
            <person name="Davidsen T.M."/>
            <person name="Wayne K.J."/>
            <person name="Tettelin H."/>
            <person name="Glass J.I."/>
            <person name="Rusch D."/>
            <person name="Podicherti R."/>
            <person name="Tsui H.-C.T."/>
            <person name="Winkler M.E."/>
        </authorList>
    </citation>
    <scope>NUCLEOTIDE SEQUENCE</scope>
</reference>
<evidence type="ECO:0000313" key="1">
    <source>
        <dbReference type="EMBL" id="SVC38307.1"/>
    </source>
</evidence>
<accession>A0A382LSN1</accession>
<protein>
    <submittedName>
        <fullName evidence="1">Uncharacterized protein</fullName>
    </submittedName>
</protein>
<sequence>MFEEKLEEAYKILDQAAAILMKEVYVNMEMGLKNWTPDCANHENRLSDLMDIQMSITELKFRSIDLPVC</sequence>
<name>A0A382LSN1_9ZZZZ</name>